<dbReference type="Gene3D" id="2.160.20.10">
    <property type="entry name" value="Single-stranded right-handed beta-helix, Pectin lyase-like"/>
    <property type="match status" value="1"/>
</dbReference>
<gene>
    <name evidence="2" type="ORF">S12H4_61989</name>
</gene>
<feature type="non-terminal residue" evidence="2">
    <location>
        <position position="98"/>
    </location>
</feature>
<dbReference type="NCBIfam" id="TIGR03804">
    <property type="entry name" value="para_beta_helix"/>
    <property type="match status" value="2"/>
</dbReference>
<reference evidence="2" key="1">
    <citation type="journal article" date="2014" name="Front. Microbiol.">
        <title>High frequency of phylogenetically diverse reductive dehalogenase-homologous genes in deep subseafloor sedimentary metagenomes.</title>
        <authorList>
            <person name="Kawai M."/>
            <person name="Futagami T."/>
            <person name="Toyoda A."/>
            <person name="Takaki Y."/>
            <person name="Nishi S."/>
            <person name="Hori S."/>
            <person name="Arai W."/>
            <person name="Tsubouchi T."/>
            <person name="Morono Y."/>
            <person name="Uchiyama I."/>
            <person name="Ito T."/>
            <person name="Fujiyama A."/>
            <person name="Inagaki F."/>
            <person name="Takami H."/>
        </authorList>
    </citation>
    <scope>NUCLEOTIDE SEQUENCE</scope>
    <source>
        <strain evidence="2">Expedition CK06-06</strain>
    </source>
</reference>
<name>X1VEV6_9ZZZZ</name>
<dbReference type="Pfam" id="PF13229">
    <property type="entry name" value="Beta_helix"/>
    <property type="match status" value="1"/>
</dbReference>
<sequence length="98" mass="10832">NGANGIELTNSDKTTIIDNEAFNNTENGIYMVNSDDNKLETNNLHHNVEDGIRLFSGSQQNILDGNMASFNNLSGIALDLNCHNNLIYDNTVSNNKHH</sequence>
<comment type="caution">
    <text evidence="2">The sequence shown here is derived from an EMBL/GenBank/DDBJ whole genome shotgun (WGS) entry which is preliminary data.</text>
</comment>
<dbReference type="InterPro" id="IPR039448">
    <property type="entry name" value="Beta_helix"/>
</dbReference>
<evidence type="ECO:0000313" key="2">
    <source>
        <dbReference type="EMBL" id="GAJ16362.1"/>
    </source>
</evidence>
<proteinExistence type="predicted"/>
<dbReference type="AlphaFoldDB" id="X1VEV6"/>
<protein>
    <recommendedName>
        <fullName evidence="1">Right handed beta helix domain-containing protein</fullName>
    </recommendedName>
</protein>
<dbReference type="SUPFAM" id="SSF51126">
    <property type="entry name" value="Pectin lyase-like"/>
    <property type="match status" value="1"/>
</dbReference>
<evidence type="ECO:0000259" key="1">
    <source>
        <dbReference type="Pfam" id="PF13229"/>
    </source>
</evidence>
<dbReference type="InterPro" id="IPR012334">
    <property type="entry name" value="Pectin_lyas_fold"/>
</dbReference>
<feature type="non-terminal residue" evidence="2">
    <location>
        <position position="1"/>
    </location>
</feature>
<dbReference type="EMBL" id="BARW01041366">
    <property type="protein sequence ID" value="GAJ16362.1"/>
    <property type="molecule type" value="Genomic_DNA"/>
</dbReference>
<dbReference type="InterPro" id="IPR022441">
    <property type="entry name" value="Para_beta_helix_rpt-2"/>
</dbReference>
<accession>X1VEV6</accession>
<organism evidence="2">
    <name type="scientific">marine sediment metagenome</name>
    <dbReference type="NCBI Taxonomy" id="412755"/>
    <lineage>
        <taxon>unclassified sequences</taxon>
        <taxon>metagenomes</taxon>
        <taxon>ecological metagenomes</taxon>
    </lineage>
</organism>
<dbReference type="InterPro" id="IPR011050">
    <property type="entry name" value="Pectin_lyase_fold/virulence"/>
</dbReference>
<feature type="domain" description="Right handed beta helix" evidence="1">
    <location>
        <begin position="1"/>
        <end position="96"/>
    </location>
</feature>